<organism evidence="1 2">
    <name type="scientific">Lipomyces orientalis</name>
    <dbReference type="NCBI Taxonomy" id="1233043"/>
    <lineage>
        <taxon>Eukaryota</taxon>
        <taxon>Fungi</taxon>
        <taxon>Dikarya</taxon>
        <taxon>Ascomycota</taxon>
        <taxon>Saccharomycotina</taxon>
        <taxon>Lipomycetes</taxon>
        <taxon>Lipomycetales</taxon>
        <taxon>Lipomycetaceae</taxon>
        <taxon>Lipomyces</taxon>
    </lineage>
</organism>
<evidence type="ECO:0000313" key="1">
    <source>
        <dbReference type="EMBL" id="KAK9320598.1"/>
    </source>
</evidence>
<gene>
    <name evidence="1" type="ORF">V1517DRAFT_329001</name>
</gene>
<sequence>MDTKYDLNMEFLDSPSTILSSIPAIIKQQAPRFLNYKNGLRSRSLTVQEVISALTTYDDELPKANEGWERMQEILVGAWAIANGAELKNSVPRARVRTKKRKSEAFHRFQEFLAMAERYTGNQLKVLRTDNGGEYASGATGYHISMALLGCLRFVHADRSGRYETASISDTMAKVDVELAYVTLIDGNPETVVTVLQEYPAMQAEVRRKLMAGRDAVSNRL</sequence>
<reference evidence="2" key="1">
    <citation type="journal article" date="2024" name="Front. Bioeng. Biotechnol.">
        <title>Genome-scale model development and genomic sequencing of the oleaginous clade Lipomyces.</title>
        <authorList>
            <person name="Czajka J.J."/>
            <person name="Han Y."/>
            <person name="Kim J."/>
            <person name="Mondo S.J."/>
            <person name="Hofstad B.A."/>
            <person name="Robles A."/>
            <person name="Haridas S."/>
            <person name="Riley R."/>
            <person name="LaButti K."/>
            <person name="Pangilinan J."/>
            <person name="Andreopoulos W."/>
            <person name="Lipzen A."/>
            <person name="Yan J."/>
            <person name="Wang M."/>
            <person name="Ng V."/>
            <person name="Grigoriev I.V."/>
            <person name="Spatafora J.W."/>
            <person name="Magnuson J.K."/>
            <person name="Baker S.E."/>
            <person name="Pomraning K.R."/>
        </authorList>
    </citation>
    <scope>NUCLEOTIDE SEQUENCE [LARGE SCALE GENOMIC DNA]</scope>
    <source>
        <strain evidence="2">CBS 10300</strain>
    </source>
</reference>
<accession>A0ACC3THI2</accession>
<dbReference type="Proteomes" id="UP001489719">
    <property type="component" value="Unassembled WGS sequence"/>
</dbReference>
<proteinExistence type="predicted"/>
<keyword evidence="2" id="KW-1185">Reference proteome</keyword>
<evidence type="ECO:0000313" key="2">
    <source>
        <dbReference type="Proteomes" id="UP001489719"/>
    </source>
</evidence>
<dbReference type="EMBL" id="MU970123">
    <property type="protein sequence ID" value="KAK9320598.1"/>
    <property type="molecule type" value="Genomic_DNA"/>
</dbReference>
<comment type="caution">
    <text evidence="1">The sequence shown here is derived from an EMBL/GenBank/DDBJ whole genome shotgun (WGS) entry which is preliminary data.</text>
</comment>
<name>A0ACC3THI2_9ASCO</name>
<protein>
    <submittedName>
        <fullName evidence="1">Uncharacterized protein</fullName>
    </submittedName>
</protein>